<reference evidence="1" key="1">
    <citation type="journal article" date="2012" name="Nature">
        <title>The oyster genome reveals stress adaptation and complexity of shell formation.</title>
        <authorList>
            <person name="Zhang G."/>
            <person name="Fang X."/>
            <person name="Guo X."/>
            <person name="Li L."/>
            <person name="Luo R."/>
            <person name="Xu F."/>
            <person name="Yang P."/>
            <person name="Zhang L."/>
            <person name="Wang X."/>
            <person name="Qi H."/>
            <person name="Xiong Z."/>
            <person name="Que H."/>
            <person name="Xie Y."/>
            <person name="Holland P.W."/>
            <person name="Paps J."/>
            <person name="Zhu Y."/>
            <person name="Wu F."/>
            <person name="Chen Y."/>
            <person name="Wang J."/>
            <person name="Peng C."/>
            <person name="Meng J."/>
            <person name="Yang L."/>
            <person name="Liu J."/>
            <person name="Wen B."/>
            <person name="Zhang N."/>
            <person name="Huang Z."/>
            <person name="Zhu Q."/>
            <person name="Feng Y."/>
            <person name="Mount A."/>
            <person name="Hedgecock D."/>
            <person name="Xu Z."/>
            <person name="Liu Y."/>
            <person name="Domazet-Loso T."/>
            <person name="Du Y."/>
            <person name="Sun X."/>
            <person name="Zhang S."/>
            <person name="Liu B."/>
            <person name="Cheng P."/>
            <person name="Jiang X."/>
            <person name="Li J."/>
            <person name="Fan D."/>
            <person name="Wang W."/>
            <person name="Fu W."/>
            <person name="Wang T."/>
            <person name="Wang B."/>
            <person name="Zhang J."/>
            <person name="Peng Z."/>
            <person name="Li Y."/>
            <person name="Li N."/>
            <person name="Wang J."/>
            <person name="Chen M."/>
            <person name="He Y."/>
            <person name="Tan F."/>
            <person name="Song X."/>
            <person name="Zheng Q."/>
            <person name="Huang R."/>
            <person name="Yang H."/>
            <person name="Du X."/>
            <person name="Chen L."/>
            <person name="Yang M."/>
            <person name="Gaffney P.M."/>
            <person name="Wang S."/>
            <person name="Luo L."/>
            <person name="She Z."/>
            <person name="Ming Y."/>
            <person name="Huang W."/>
            <person name="Zhang S."/>
            <person name="Huang B."/>
            <person name="Zhang Y."/>
            <person name="Qu T."/>
            <person name="Ni P."/>
            <person name="Miao G."/>
            <person name="Wang J."/>
            <person name="Wang Q."/>
            <person name="Steinberg C.E."/>
            <person name="Wang H."/>
            <person name="Li N."/>
            <person name="Qian L."/>
            <person name="Zhang G."/>
            <person name="Li Y."/>
            <person name="Yang H."/>
            <person name="Liu X."/>
            <person name="Wang J."/>
            <person name="Yin Y."/>
            <person name="Wang J."/>
        </authorList>
    </citation>
    <scope>NUCLEOTIDE SEQUENCE [LARGE SCALE GENOMIC DNA]</scope>
    <source>
        <strain evidence="1">05x7-T-G4-1.051#20</strain>
    </source>
</reference>
<protein>
    <submittedName>
        <fullName evidence="1">Uncharacterized protein</fullName>
    </submittedName>
</protein>
<proteinExistence type="predicted"/>
<dbReference type="EMBL" id="JH818302">
    <property type="protein sequence ID" value="EKC23220.1"/>
    <property type="molecule type" value="Genomic_DNA"/>
</dbReference>
<organism evidence="1">
    <name type="scientific">Magallana gigas</name>
    <name type="common">Pacific oyster</name>
    <name type="synonym">Crassostrea gigas</name>
    <dbReference type="NCBI Taxonomy" id="29159"/>
    <lineage>
        <taxon>Eukaryota</taxon>
        <taxon>Metazoa</taxon>
        <taxon>Spiralia</taxon>
        <taxon>Lophotrochozoa</taxon>
        <taxon>Mollusca</taxon>
        <taxon>Bivalvia</taxon>
        <taxon>Autobranchia</taxon>
        <taxon>Pteriomorphia</taxon>
        <taxon>Ostreida</taxon>
        <taxon>Ostreoidea</taxon>
        <taxon>Ostreidae</taxon>
        <taxon>Magallana</taxon>
    </lineage>
</organism>
<dbReference type="InParanoid" id="K1Q2Y0"/>
<dbReference type="HOGENOM" id="CLU_2374774_0_0_1"/>
<gene>
    <name evidence="1" type="ORF">CGI_10020897</name>
</gene>
<evidence type="ECO:0000313" key="1">
    <source>
        <dbReference type="EMBL" id="EKC23220.1"/>
    </source>
</evidence>
<sequence length="95" mass="10871">MFIFYCLLSDILDEFVPTRDIIAIISVCTVFIFLSMISCCILLGLCVTRRRQKRREGRKGRDGENGDKNYPVPVVHARANNIHVHYHASMLTDGE</sequence>
<name>K1Q2Y0_MAGGI</name>
<dbReference type="AlphaFoldDB" id="K1Q2Y0"/>
<accession>K1Q2Y0</accession>